<dbReference type="GO" id="GO:0005096">
    <property type="term" value="F:GTPase activator activity"/>
    <property type="evidence" value="ECO:0007669"/>
    <property type="project" value="TreeGrafter"/>
</dbReference>
<keyword evidence="10" id="KW-0653">Protein transport</keyword>
<feature type="compositionally biased region" description="Low complexity" evidence="15">
    <location>
        <begin position="1174"/>
        <end position="1199"/>
    </location>
</feature>
<dbReference type="GO" id="GO:0006893">
    <property type="term" value="P:Golgi to plasma membrane transport"/>
    <property type="evidence" value="ECO:0007669"/>
    <property type="project" value="TreeGrafter"/>
</dbReference>
<evidence type="ECO:0000256" key="4">
    <source>
        <dbReference type="ARBA" id="ARBA00022448"/>
    </source>
</evidence>
<dbReference type="CDD" id="cd15873">
    <property type="entry name" value="R-SNARE_STXBP5_6"/>
    <property type="match status" value="1"/>
</dbReference>
<protein>
    <recommendedName>
        <fullName evidence="13">Syntaxin-binding protein 5-like</fullName>
    </recommendedName>
</protein>
<dbReference type="VEuPathDB" id="VectorBase:GPAI032740"/>
<dbReference type="SMART" id="SM00320">
    <property type="entry name" value="WD40"/>
    <property type="match status" value="6"/>
</dbReference>
<feature type="region of interest" description="Disordered" evidence="15">
    <location>
        <begin position="1160"/>
        <end position="1199"/>
    </location>
</feature>
<dbReference type="SUPFAM" id="SSF50978">
    <property type="entry name" value="WD40 repeat-like"/>
    <property type="match status" value="2"/>
</dbReference>
<evidence type="ECO:0000256" key="10">
    <source>
        <dbReference type="ARBA" id="ARBA00022927"/>
    </source>
</evidence>
<keyword evidence="18" id="KW-1185">Reference proteome</keyword>
<evidence type="ECO:0000313" key="17">
    <source>
        <dbReference type="EnsemblMetazoa" id="GPAI032740-PA"/>
    </source>
</evidence>
<feature type="compositionally biased region" description="Polar residues" evidence="15">
    <location>
        <begin position="899"/>
        <end position="908"/>
    </location>
</feature>
<evidence type="ECO:0000256" key="1">
    <source>
        <dbReference type="ARBA" id="ARBA00004202"/>
    </source>
</evidence>
<evidence type="ECO:0000256" key="7">
    <source>
        <dbReference type="ARBA" id="ARBA00022490"/>
    </source>
</evidence>
<reference evidence="18" key="1">
    <citation type="submission" date="2014-03" db="EMBL/GenBank/DDBJ databases">
        <authorList>
            <person name="Aksoy S."/>
            <person name="Warren W."/>
            <person name="Wilson R.K."/>
        </authorList>
    </citation>
    <scope>NUCLEOTIDE SEQUENCE [LARGE SCALE GENOMIC DNA]</scope>
    <source>
        <strain evidence="18">IAEA</strain>
    </source>
</reference>
<feature type="compositionally biased region" description="Basic and acidic residues" evidence="15">
    <location>
        <begin position="660"/>
        <end position="669"/>
    </location>
</feature>
<dbReference type="PRINTS" id="PR00962">
    <property type="entry name" value="LETHAL2GIANT"/>
</dbReference>
<keyword evidence="7" id="KW-0963">Cytoplasm</keyword>
<feature type="region of interest" description="Disordered" evidence="15">
    <location>
        <begin position="648"/>
        <end position="718"/>
    </location>
</feature>
<dbReference type="InterPro" id="IPR000664">
    <property type="entry name" value="Lethal2_giant"/>
</dbReference>
<dbReference type="SUPFAM" id="SSF58038">
    <property type="entry name" value="SNARE fusion complex"/>
    <property type="match status" value="1"/>
</dbReference>
<comment type="similarity">
    <text evidence="3">Belongs to the WD repeat L(2)GL family.</text>
</comment>
<keyword evidence="12" id="KW-0472">Membrane</keyword>
<keyword evidence="4" id="KW-0813">Transport</keyword>
<evidence type="ECO:0000313" key="18">
    <source>
        <dbReference type="Proteomes" id="UP000092445"/>
    </source>
</evidence>
<dbReference type="InterPro" id="IPR013577">
    <property type="entry name" value="LLGL2"/>
</dbReference>
<feature type="compositionally biased region" description="Polar residues" evidence="15">
    <location>
        <begin position="670"/>
        <end position="685"/>
    </location>
</feature>
<dbReference type="FunFam" id="2.130.10.10:FF:000521">
    <property type="entry name" value="syntaxin-binding protein 5-like isoform X1"/>
    <property type="match status" value="1"/>
</dbReference>
<evidence type="ECO:0000256" key="14">
    <source>
        <dbReference type="PROSITE-ProRule" id="PRU00290"/>
    </source>
</evidence>
<dbReference type="EnsemblMetazoa" id="GPAI032740-RA">
    <property type="protein sequence ID" value="GPAI032740-PA"/>
    <property type="gene ID" value="GPAI032740"/>
</dbReference>
<dbReference type="InterPro" id="IPR015943">
    <property type="entry name" value="WD40/YVTN_repeat-like_dom_sf"/>
</dbReference>
<feature type="region of interest" description="Disordered" evidence="15">
    <location>
        <begin position="878"/>
        <end position="908"/>
    </location>
</feature>
<evidence type="ECO:0000256" key="11">
    <source>
        <dbReference type="ARBA" id="ARBA00023054"/>
    </source>
</evidence>
<dbReference type="PROSITE" id="PS50892">
    <property type="entry name" value="V_SNARE"/>
    <property type="match status" value="1"/>
</dbReference>
<proteinExistence type="inferred from homology"/>
<dbReference type="Proteomes" id="UP000092445">
    <property type="component" value="Unassembled WGS sequence"/>
</dbReference>
<evidence type="ECO:0000256" key="8">
    <source>
        <dbReference type="ARBA" id="ARBA00022574"/>
    </source>
</evidence>
<dbReference type="PANTHER" id="PTHR10241">
    <property type="entry name" value="LETHAL 2 GIANT LARVAE PROTEIN"/>
    <property type="match status" value="1"/>
</dbReference>
<dbReference type="Pfam" id="PF00400">
    <property type="entry name" value="WD40"/>
    <property type="match status" value="1"/>
</dbReference>
<accession>A0A1B0A2U7</accession>
<dbReference type="GO" id="GO:0006887">
    <property type="term" value="P:exocytosis"/>
    <property type="evidence" value="ECO:0007669"/>
    <property type="project" value="UniProtKB-KW"/>
</dbReference>
<dbReference type="Pfam" id="PF08366">
    <property type="entry name" value="LLGL"/>
    <property type="match status" value="1"/>
</dbReference>
<dbReference type="FunFam" id="1.20.5.110:FF:000001">
    <property type="entry name" value="syntaxin-binding protein 5 isoform X1"/>
    <property type="match status" value="1"/>
</dbReference>
<dbReference type="InterPro" id="IPR036322">
    <property type="entry name" value="WD40_repeat_dom_sf"/>
</dbReference>
<keyword evidence="9" id="KW-0677">Repeat</keyword>
<keyword evidence="5" id="KW-1003">Cell membrane</keyword>
<evidence type="ECO:0000256" key="9">
    <source>
        <dbReference type="ARBA" id="ARBA00022737"/>
    </source>
</evidence>
<sequence>MKKFTFKGVLDGFRQTVQPQAIRQEHEIQETLKAENFAVRKTFRHGFPYAPTAFAFDPVQKLLAIGDKAGNLRILGRPGVDAYVKHEGESACAVILAEFIVNDGALVTVTADDTLHLWSIRQKVPVVVQSLKFQRERVTCIHLPVQSKWLYVGTEKGNIHVVNIDTFALSGYVINWNKAIEVVRATHPGAVIALCDNPLDANKLLMGYESGLLVLWDLKGKFAEIRWQAAEPVKSIAWHYEGKYFVSSHTDGTICSWPTRPTPKPQSLVCPHAKTNKDGALEKCKAIYKVDLKATVTGETYTIFSGGMPTDKGSKSNCITVMVGKTTTVLEMEHAVVDFIILCEKPWTCETQEPYAIAVLLQYDLVLIDLLTSGFPCFESPYPMDLHESPVTCCTYLTDCPSDLVPALYSIGRTTTSKKNAFSEREWPISGGEWSPASCSYSEIVITGHQDGSLKFWDSGAGSLQVLYKFKTAKFFEKPKNITHSSDNNIEFPFAIQIIYLCSESRRLCVAGSMGQVMLFKFRKVESHSSIFVLEIPIFSDYFDDIYGTSPEFDFTPHQVQKSESSDSDKADAAINVKSGPLRIPPGFHPQLFCFTFGPNKKLVQVTSLSVNSSYGLMAYGTEYGLVVIDIIQKNYLLSVACPDLYGGQDPYSRTPKSPKRLESKDEQSRSPSSDQLNDTTSPDSPSIEFIPEANEDGSLSNQNQNSSSRPITPETNDRNAVTITNASLATGLGVAVARAAGGAIPKSPLREGVPTVPAGKDLQERRKSMSWKTFNLKRQLSRVNMKIGIGLNNENEAITGKGGGGSAIFYTQKECSPEEEDQSPSKEPIVVGVECRESMSESIMGDAIDAQSENTFSEDSRELCNRAEQNQEIFKKVDFMPESEESDDKQAPRPNNLPLVSSDGNASTSITASAVGVAGETGIPVKPPRQKSKEKRDQRLLSVPNIKYQSRDMRSRTTVRNDSSPSFSGNITKKTRDHHSMQQHRSDGSNPSGDEGTLSAGPSGSGGTSGGGINTTTKLSFTEQASGSTSFDFVADSQAASNVYIEKLDGSFSRSRSSSMSSIDMSSTESVTCLAFMESFAKLKDVVSLVPTLWIGTSFGSVLTLLFNIPERDVRSLQPISITLNGKPILRLKGSITSMSFLDSFGAIIPSSYEPWRNDSKDTKDNDCSLQLSPTRTPTTANTTSNTSGGNVSSSASSSGISGSVSTGLDTIADRQFVVVTSDKQTKVFDIVNQCCVNRIHLSEMDFAVKAETISMKGGTCLVTYLSNGHLLVHSLPSLKLLLDADFLPLMDLSFQTKCKQGIVDPMLSIWGQQIIVHEDTTHQFITEMLGSLFTVREMPEQPKESFFKGLFGGGTKSIDREELFGEQSGKANRSVAKHIPGPTLDQLGQRASTAASEISRAHQLAMERGEKLNLLEERAERMANQAQDFSGTAHQLMLRYKDKKWYQL</sequence>
<dbReference type="STRING" id="7398.A0A1B0A2U7"/>
<organism evidence="17 18">
    <name type="scientific">Glossina pallidipes</name>
    <name type="common">Tsetse fly</name>
    <dbReference type="NCBI Taxonomy" id="7398"/>
    <lineage>
        <taxon>Eukaryota</taxon>
        <taxon>Metazoa</taxon>
        <taxon>Ecdysozoa</taxon>
        <taxon>Arthropoda</taxon>
        <taxon>Hexapoda</taxon>
        <taxon>Insecta</taxon>
        <taxon>Pterygota</taxon>
        <taxon>Neoptera</taxon>
        <taxon>Endopterygota</taxon>
        <taxon>Diptera</taxon>
        <taxon>Brachycera</taxon>
        <taxon>Muscomorpha</taxon>
        <taxon>Hippoboscoidea</taxon>
        <taxon>Glossinidae</taxon>
        <taxon>Glossina</taxon>
    </lineage>
</organism>
<name>A0A1B0A2U7_GLOPL</name>
<dbReference type="GO" id="GO:0019905">
    <property type="term" value="F:syntaxin binding"/>
    <property type="evidence" value="ECO:0007669"/>
    <property type="project" value="TreeGrafter"/>
</dbReference>
<feature type="compositionally biased region" description="Basic and acidic residues" evidence="15">
    <location>
        <begin position="979"/>
        <end position="988"/>
    </location>
</feature>
<dbReference type="GO" id="GO:0045159">
    <property type="term" value="F:myosin II binding"/>
    <property type="evidence" value="ECO:0007669"/>
    <property type="project" value="TreeGrafter"/>
</dbReference>
<evidence type="ECO:0000256" key="2">
    <source>
        <dbReference type="ARBA" id="ARBA00004496"/>
    </source>
</evidence>
<dbReference type="PANTHER" id="PTHR10241:SF25">
    <property type="entry name" value="TOMOSYN, ISOFORM C"/>
    <property type="match status" value="1"/>
</dbReference>
<feature type="compositionally biased region" description="Polar residues" evidence="15">
    <location>
        <begin position="957"/>
        <end position="973"/>
    </location>
</feature>
<feature type="compositionally biased region" description="Low complexity" evidence="15">
    <location>
        <begin position="699"/>
        <end position="709"/>
    </location>
</feature>
<dbReference type="GO" id="GO:0015031">
    <property type="term" value="P:protein transport"/>
    <property type="evidence" value="ECO:0007669"/>
    <property type="project" value="UniProtKB-KW"/>
</dbReference>
<dbReference type="InterPro" id="IPR001680">
    <property type="entry name" value="WD40_rpt"/>
</dbReference>
<reference evidence="17" key="2">
    <citation type="submission" date="2020-05" db="UniProtKB">
        <authorList>
            <consortium name="EnsemblMetazoa"/>
        </authorList>
    </citation>
    <scope>IDENTIFICATION</scope>
    <source>
        <strain evidence="17">IAEA</strain>
    </source>
</reference>
<dbReference type="GO" id="GO:0031201">
    <property type="term" value="C:SNARE complex"/>
    <property type="evidence" value="ECO:0007669"/>
    <property type="project" value="TreeGrafter"/>
</dbReference>
<evidence type="ECO:0000256" key="6">
    <source>
        <dbReference type="ARBA" id="ARBA00022483"/>
    </source>
</evidence>
<evidence type="ECO:0000256" key="5">
    <source>
        <dbReference type="ARBA" id="ARBA00022475"/>
    </source>
</evidence>
<dbReference type="InterPro" id="IPR042855">
    <property type="entry name" value="V_SNARE_CC"/>
</dbReference>
<dbReference type="Gene3D" id="1.20.5.110">
    <property type="match status" value="1"/>
</dbReference>
<evidence type="ECO:0000256" key="3">
    <source>
        <dbReference type="ARBA" id="ARBA00008070"/>
    </source>
</evidence>
<dbReference type="GO" id="GO:0005886">
    <property type="term" value="C:plasma membrane"/>
    <property type="evidence" value="ECO:0007669"/>
    <property type="project" value="UniProtKB-SubCell"/>
</dbReference>
<feature type="domain" description="V-SNARE coiled-coil homology" evidence="16">
    <location>
        <begin position="1385"/>
        <end position="1445"/>
    </location>
</feature>
<keyword evidence="11 14" id="KW-0175">Coiled coil</keyword>
<keyword evidence="8" id="KW-0853">WD repeat</keyword>
<evidence type="ECO:0000256" key="15">
    <source>
        <dbReference type="SAM" id="MobiDB-lite"/>
    </source>
</evidence>
<dbReference type="Gene3D" id="2.130.10.10">
    <property type="entry name" value="YVTN repeat-like/Quinoprotein amine dehydrogenase"/>
    <property type="match status" value="2"/>
</dbReference>
<evidence type="ECO:0000256" key="13">
    <source>
        <dbReference type="ARBA" id="ARBA00067543"/>
    </source>
</evidence>
<comment type="subcellular location">
    <subcellularLocation>
        <location evidence="1">Cell membrane</location>
        <topology evidence="1">Peripheral membrane protein</topology>
    </subcellularLocation>
    <subcellularLocation>
        <location evidence="2">Cytoplasm</location>
    </subcellularLocation>
</comment>
<feature type="region of interest" description="Disordered" evidence="15">
    <location>
        <begin position="920"/>
        <end position="1017"/>
    </location>
</feature>
<evidence type="ECO:0000259" key="16">
    <source>
        <dbReference type="PROSITE" id="PS50892"/>
    </source>
</evidence>
<keyword evidence="6" id="KW-0268">Exocytosis</keyword>
<evidence type="ECO:0000256" key="12">
    <source>
        <dbReference type="ARBA" id="ARBA00023136"/>
    </source>
</evidence>
<feature type="compositionally biased region" description="Gly residues" evidence="15">
    <location>
        <begin position="1004"/>
        <end position="1014"/>
    </location>
</feature>